<dbReference type="InterPro" id="IPR019270">
    <property type="entry name" value="DUF2283"/>
</dbReference>
<organism evidence="1 2">
    <name type="scientific">Pandoravirus kuranda</name>
    <dbReference type="NCBI Taxonomy" id="3019033"/>
    <lineage>
        <taxon>Viruses</taxon>
        <taxon>Pandoravirus</taxon>
    </lineage>
</organism>
<sequence length="159" mass="17888">MQLEHAITRGIQSWDDNVFRHDIDTDTFKIFFVRTTADDVSREEPLNDDGWIKGAFDRAGLLRFIAVEHASRNLPCHLVNDPTLAIDGKVALMVSAYYSEDVDILTIHLVDPEGEAYNPDDSDTNSAGSIIFDLNPQRQLLSIEILDASKAICRARTQR</sequence>
<accession>A0AA95EGH7</accession>
<evidence type="ECO:0000313" key="1">
    <source>
        <dbReference type="EMBL" id="WBR14463.1"/>
    </source>
</evidence>
<name>A0AA95EGH7_9VIRU</name>
<proteinExistence type="predicted"/>
<gene>
    <name evidence="1" type="ORF">pkur_cds_288</name>
</gene>
<reference evidence="1" key="1">
    <citation type="submission" date="2022-06" db="EMBL/GenBank/DDBJ databases">
        <authorList>
            <person name="Legendre M."/>
            <person name="Claverie J.-M."/>
            <person name="Alempic J.-M."/>
            <person name="Abergel C."/>
        </authorList>
    </citation>
    <scope>NUCLEOTIDE SEQUENCE</scope>
    <source>
        <strain evidence="1">Kuranda</strain>
    </source>
</reference>
<dbReference type="Proteomes" id="UP001185135">
    <property type="component" value="Segment"/>
</dbReference>
<evidence type="ECO:0000313" key="2">
    <source>
        <dbReference type="Proteomes" id="UP001185135"/>
    </source>
</evidence>
<protein>
    <submittedName>
        <fullName evidence="1">Uncharacterized protein</fullName>
    </submittedName>
</protein>
<dbReference type="Pfam" id="PF10049">
    <property type="entry name" value="DUF2283"/>
    <property type="match status" value="1"/>
</dbReference>
<dbReference type="EMBL" id="ON887157">
    <property type="protein sequence ID" value="WBR14463.1"/>
    <property type="molecule type" value="Genomic_DNA"/>
</dbReference>